<dbReference type="EMBL" id="BLXX01000012">
    <property type="protein sequence ID" value="GFO61207.1"/>
    <property type="molecule type" value="Genomic_DNA"/>
</dbReference>
<feature type="domain" description="CP-type G" evidence="5">
    <location>
        <begin position="2"/>
        <end position="162"/>
    </location>
</feature>
<keyword evidence="3" id="KW-0963">Cytoplasm</keyword>
<dbReference type="Proteomes" id="UP000556026">
    <property type="component" value="Unassembled WGS sequence"/>
</dbReference>
<dbReference type="GO" id="GO:0005737">
    <property type="term" value="C:cytoplasm"/>
    <property type="evidence" value="ECO:0007669"/>
    <property type="project" value="UniProtKB-SubCell"/>
</dbReference>
<dbReference type="InterPro" id="IPR023179">
    <property type="entry name" value="GTP-bd_ortho_bundle_sf"/>
</dbReference>
<dbReference type="Gene3D" id="3.40.50.300">
    <property type="entry name" value="P-loop containing nucleotide triphosphate hydrolases"/>
    <property type="match status" value="1"/>
</dbReference>
<dbReference type="NCBIfam" id="TIGR03596">
    <property type="entry name" value="GTPase_YlqF"/>
    <property type="match status" value="1"/>
</dbReference>
<feature type="binding site" evidence="4">
    <location>
        <position position="158"/>
    </location>
    <ligand>
        <name>GTP</name>
        <dbReference type="ChEBI" id="CHEBI:37565"/>
    </ligand>
</feature>
<evidence type="ECO:0000256" key="4">
    <source>
        <dbReference type="PIRSR" id="PIRSR006230-1"/>
    </source>
</evidence>
<evidence type="ECO:0000313" key="6">
    <source>
        <dbReference type="EMBL" id="GFO61207.1"/>
    </source>
</evidence>
<comment type="caution">
    <text evidence="6">The sequence shown here is derived from an EMBL/GenBank/DDBJ whole genome shotgun (WGS) entry which is preliminary data.</text>
</comment>
<gene>
    <name evidence="6" type="ORF">GMST_35320</name>
</gene>
<dbReference type="GO" id="GO:0003924">
    <property type="term" value="F:GTPase activity"/>
    <property type="evidence" value="ECO:0007669"/>
    <property type="project" value="TreeGrafter"/>
</dbReference>
<comment type="subcellular location">
    <subcellularLocation>
        <location evidence="3">Cytoplasm</location>
    </subcellularLocation>
</comment>
<dbReference type="InterPro" id="IPR019991">
    <property type="entry name" value="GTP-bd_ribosome_bgen"/>
</dbReference>
<dbReference type="SUPFAM" id="SSF52540">
    <property type="entry name" value="P-loop containing nucleoside triphosphate hydrolases"/>
    <property type="match status" value="1"/>
</dbReference>
<feature type="binding site" evidence="4">
    <location>
        <begin position="115"/>
        <end position="120"/>
    </location>
    <ligand>
        <name>GTP</name>
        <dbReference type="ChEBI" id="CHEBI:37565"/>
    </ligand>
</feature>
<dbReference type="PANTHER" id="PTHR45782">
    <property type="entry name" value="MITOCHONDRIAL RIBOSOME-ASSOCIATED GTPASE 1"/>
    <property type="match status" value="1"/>
</dbReference>
<dbReference type="PROSITE" id="PS51721">
    <property type="entry name" value="G_CP"/>
    <property type="match status" value="1"/>
</dbReference>
<keyword evidence="1 3" id="KW-0547">Nucleotide-binding</keyword>
<dbReference type="InterPro" id="IPR006073">
    <property type="entry name" value="GTP-bd"/>
</dbReference>
<name>A0A6V8MMV9_9BACT</name>
<reference evidence="7" key="1">
    <citation type="submission" date="2020-06" db="EMBL/GenBank/DDBJ databases">
        <title>Draft genomic sequence of Geomonas sp. Red330.</title>
        <authorList>
            <person name="Itoh H."/>
            <person name="Zhenxing X."/>
            <person name="Ushijima N."/>
            <person name="Masuda Y."/>
            <person name="Shiratori Y."/>
            <person name="Senoo K."/>
        </authorList>
    </citation>
    <scope>NUCLEOTIDE SEQUENCE [LARGE SCALE GENOMIC DNA]</scope>
    <source>
        <strain evidence="7">Red330</strain>
    </source>
</reference>
<evidence type="ECO:0000256" key="2">
    <source>
        <dbReference type="ARBA" id="ARBA00023134"/>
    </source>
</evidence>
<protein>
    <recommendedName>
        <fullName evidence="3">Ribosome biogenesis GTPase A</fullName>
    </recommendedName>
</protein>
<dbReference type="Pfam" id="PF01926">
    <property type="entry name" value="MMR_HSR1"/>
    <property type="match status" value="1"/>
</dbReference>
<dbReference type="AlphaFoldDB" id="A0A6V8MMV9"/>
<dbReference type="GO" id="GO:0006412">
    <property type="term" value="P:translation"/>
    <property type="evidence" value="ECO:0007669"/>
    <property type="project" value="TreeGrafter"/>
</dbReference>
<dbReference type="Gene3D" id="1.10.1580.10">
    <property type="match status" value="1"/>
</dbReference>
<dbReference type="InterPro" id="IPR030378">
    <property type="entry name" value="G_CP_dom"/>
</dbReference>
<dbReference type="InterPro" id="IPR027417">
    <property type="entry name" value="P-loop_NTPase"/>
</dbReference>
<evidence type="ECO:0000256" key="1">
    <source>
        <dbReference type="ARBA" id="ARBA00022741"/>
    </source>
</evidence>
<keyword evidence="2 3" id="KW-0342">GTP-binding</keyword>
<evidence type="ECO:0000259" key="5">
    <source>
        <dbReference type="PROSITE" id="PS51721"/>
    </source>
</evidence>
<comment type="similarity">
    <text evidence="3">Belongs to the TRAFAC class YlqF/YawG GTPase family. MTG1 subfamily.</text>
</comment>
<accession>A0A6V8MMV9</accession>
<dbReference type="PIRSF" id="PIRSF006230">
    <property type="entry name" value="MG442"/>
    <property type="match status" value="1"/>
</dbReference>
<feature type="binding site" evidence="4">
    <location>
        <begin position="49"/>
        <end position="52"/>
    </location>
    <ligand>
        <name>GTP</name>
        <dbReference type="ChEBI" id="CHEBI:37565"/>
    </ligand>
</feature>
<comment type="function">
    <text evidence="3">Required for a late step of 50S ribosomal subunit assembly. Has GTPase activity.</text>
</comment>
<evidence type="ECO:0000313" key="7">
    <source>
        <dbReference type="Proteomes" id="UP000556026"/>
    </source>
</evidence>
<organism evidence="6 7">
    <name type="scientific">Geomonas silvestris</name>
    <dbReference type="NCBI Taxonomy" id="2740184"/>
    <lineage>
        <taxon>Bacteria</taxon>
        <taxon>Pseudomonadati</taxon>
        <taxon>Thermodesulfobacteriota</taxon>
        <taxon>Desulfuromonadia</taxon>
        <taxon>Geobacterales</taxon>
        <taxon>Geobacteraceae</taxon>
        <taxon>Geomonas</taxon>
    </lineage>
</organism>
<dbReference type="GO" id="GO:0005525">
    <property type="term" value="F:GTP binding"/>
    <property type="evidence" value="ECO:0007669"/>
    <property type="project" value="UniProtKB-KW"/>
</dbReference>
<sequence>MGKALESIADLIKKVDVVIEVLDARLPSSSSNHQLQALRRTKPWVKVLNKPDLADPAVTAAWLKQFKSETGVSAVAISAKKQLEVKKLIKLCKELSPRNGRLGFPTRVMVVGIPNVGKSTLINTMAGRSLAKVGDKPAITTVNQRIELDGIVLSDTPGVLWPEMDDQEGAYRLAASGAIGANALDYHTVGLFAAEYLMRRYPELLKSRYKVAELSESPSALIEEIGRSLGCLIAGGEIDLNRASEAFLRELRAGKIGRISFEEPSLSQEVDS</sequence>
<dbReference type="InterPro" id="IPR016478">
    <property type="entry name" value="GTPase_MTG1"/>
</dbReference>
<dbReference type="PANTHER" id="PTHR45782:SF4">
    <property type="entry name" value="MITOCHONDRIAL RIBOSOME-ASSOCIATED GTPASE 1"/>
    <property type="match status" value="1"/>
</dbReference>
<dbReference type="CDD" id="cd01856">
    <property type="entry name" value="YlqF"/>
    <property type="match status" value="1"/>
</dbReference>
<evidence type="ECO:0000256" key="3">
    <source>
        <dbReference type="PIRNR" id="PIRNR006230"/>
    </source>
</evidence>
<keyword evidence="7" id="KW-1185">Reference proteome</keyword>
<proteinExistence type="inferred from homology"/>